<dbReference type="VEuPathDB" id="FungiDB:EYZ11_009421"/>
<name>A0A5M9MVI9_9EURO</name>
<dbReference type="Proteomes" id="UP000324241">
    <property type="component" value="Unassembled WGS sequence"/>
</dbReference>
<reference evidence="1 2" key="1">
    <citation type="submission" date="2019-08" db="EMBL/GenBank/DDBJ databases">
        <title>The genome sequence of a newly discovered highly antifungal drug resistant Aspergillus species, Aspergillus tanneri NIH 1004.</title>
        <authorList>
            <person name="Mounaud S."/>
            <person name="Singh I."/>
            <person name="Joardar V."/>
            <person name="Pakala S."/>
            <person name="Pakala S."/>
            <person name="Venepally P."/>
            <person name="Chung J.K."/>
            <person name="Losada L."/>
            <person name="Nierman W.C."/>
        </authorList>
    </citation>
    <scope>NUCLEOTIDE SEQUENCE [LARGE SCALE GENOMIC DNA]</scope>
    <source>
        <strain evidence="1 2">NIH1004</strain>
    </source>
</reference>
<dbReference type="RefSeq" id="XP_033430513.1">
    <property type="nucleotide sequence ID" value="XM_033564756.1"/>
</dbReference>
<gene>
    <name evidence="1" type="ORF">ATNIH1004_000030</name>
</gene>
<organism evidence="1 2">
    <name type="scientific">Aspergillus tanneri</name>
    <dbReference type="NCBI Taxonomy" id="1220188"/>
    <lineage>
        <taxon>Eukaryota</taxon>
        <taxon>Fungi</taxon>
        <taxon>Dikarya</taxon>
        <taxon>Ascomycota</taxon>
        <taxon>Pezizomycotina</taxon>
        <taxon>Eurotiomycetes</taxon>
        <taxon>Eurotiomycetidae</taxon>
        <taxon>Eurotiales</taxon>
        <taxon>Aspergillaceae</taxon>
        <taxon>Aspergillus</taxon>
        <taxon>Aspergillus subgen. Circumdati</taxon>
    </lineage>
</organism>
<accession>A0A5M9MVI9</accession>
<protein>
    <submittedName>
        <fullName evidence="1">Uncharacterized protein</fullName>
    </submittedName>
</protein>
<dbReference type="AlphaFoldDB" id="A0A5M9MVI9"/>
<dbReference type="GeneID" id="54322732"/>
<comment type="caution">
    <text evidence="1">The sequence shown here is derived from an EMBL/GenBank/DDBJ whole genome shotgun (WGS) entry which is preliminary data.</text>
</comment>
<proteinExistence type="predicted"/>
<evidence type="ECO:0000313" key="1">
    <source>
        <dbReference type="EMBL" id="KAA8651152.1"/>
    </source>
</evidence>
<dbReference type="EMBL" id="QUQM01000002">
    <property type="protein sequence ID" value="KAA8651152.1"/>
    <property type="molecule type" value="Genomic_DNA"/>
</dbReference>
<sequence length="100" mass="10910">MIFDPDKAAQVSREDGQLPSTWASMDANMGLFAPTKKHSSLKRVSVYRFAVSAIYGSDNSAPNASAFISLRAWHQRGVGDTMAQKEDHLSWVVATGSHTI</sequence>
<evidence type="ECO:0000313" key="2">
    <source>
        <dbReference type="Proteomes" id="UP000324241"/>
    </source>
</evidence>